<evidence type="ECO:0000256" key="3">
    <source>
        <dbReference type="ARBA" id="ARBA00012334"/>
    </source>
</evidence>
<evidence type="ECO:0000256" key="1">
    <source>
        <dbReference type="ARBA" id="ARBA00004821"/>
    </source>
</evidence>
<dbReference type="AlphaFoldDB" id="A0A5C3LCC4"/>
<dbReference type="PROSITE" id="PS01313">
    <property type="entry name" value="LIPB"/>
    <property type="match status" value="1"/>
</dbReference>
<dbReference type="PANTHER" id="PTHR10993:SF7">
    <property type="entry name" value="LIPOYLTRANSFERASE 2, MITOCHONDRIAL-RELATED"/>
    <property type="match status" value="1"/>
</dbReference>
<gene>
    <name evidence="7" type="ORF">FA15DRAFT_579741</name>
</gene>
<evidence type="ECO:0000313" key="7">
    <source>
        <dbReference type="EMBL" id="TFK30724.1"/>
    </source>
</evidence>
<accession>A0A5C3LCC4</accession>
<dbReference type="Pfam" id="PF21948">
    <property type="entry name" value="LplA-B_cat"/>
    <property type="match status" value="1"/>
</dbReference>
<keyword evidence="4 7" id="KW-0808">Transferase</keyword>
<dbReference type="InterPro" id="IPR045864">
    <property type="entry name" value="aa-tRNA-synth_II/BPL/LPL"/>
</dbReference>
<comment type="pathway">
    <text evidence="1">Protein modification; protein lipoylation via endogenous pathway; protein N(6)-(lipoyl)lysine from octanoyl-[acyl-carrier-protein]: step 1/2.</text>
</comment>
<feature type="domain" description="BPL/LPL catalytic" evidence="6">
    <location>
        <begin position="38"/>
        <end position="226"/>
    </location>
</feature>
<dbReference type="GO" id="GO:0033819">
    <property type="term" value="F:lipoyl(octanoyl) transferase activity"/>
    <property type="evidence" value="ECO:0007669"/>
    <property type="project" value="UniProtKB-EC"/>
</dbReference>
<keyword evidence="5" id="KW-0012">Acyltransferase</keyword>
<comment type="similarity">
    <text evidence="2">Belongs to the LipB family.</text>
</comment>
<protein>
    <recommendedName>
        <fullName evidence="3">lipoyl(octanoyl) transferase</fullName>
        <ecNumber evidence="3">2.3.1.181</ecNumber>
    </recommendedName>
</protein>
<evidence type="ECO:0000256" key="2">
    <source>
        <dbReference type="ARBA" id="ARBA00007907"/>
    </source>
</evidence>
<reference evidence="7 8" key="1">
    <citation type="journal article" date="2019" name="Nat. Ecol. Evol.">
        <title>Megaphylogeny resolves global patterns of mushroom evolution.</title>
        <authorList>
            <person name="Varga T."/>
            <person name="Krizsan K."/>
            <person name="Foldi C."/>
            <person name="Dima B."/>
            <person name="Sanchez-Garcia M."/>
            <person name="Sanchez-Ramirez S."/>
            <person name="Szollosi G.J."/>
            <person name="Szarkandi J.G."/>
            <person name="Papp V."/>
            <person name="Albert L."/>
            <person name="Andreopoulos W."/>
            <person name="Angelini C."/>
            <person name="Antonin V."/>
            <person name="Barry K.W."/>
            <person name="Bougher N.L."/>
            <person name="Buchanan P."/>
            <person name="Buyck B."/>
            <person name="Bense V."/>
            <person name="Catcheside P."/>
            <person name="Chovatia M."/>
            <person name="Cooper J."/>
            <person name="Damon W."/>
            <person name="Desjardin D."/>
            <person name="Finy P."/>
            <person name="Geml J."/>
            <person name="Haridas S."/>
            <person name="Hughes K."/>
            <person name="Justo A."/>
            <person name="Karasinski D."/>
            <person name="Kautmanova I."/>
            <person name="Kiss B."/>
            <person name="Kocsube S."/>
            <person name="Kotiranta H."/>
            <person name="LaButti K.M."/>
            <person name="Lechner B.E."/>
            <person name="Liimatainen K."/>
            <person name="Lipzen A."/>
            <person name="Lukacs Z."/>
            <person name="Mihaltcheva S."/>
            <person name="Morgado L.N."/>
            <person name="Niskanen T."/>
            <person name="Noordeloos M.E."/>
            <person name="Ohm R.A."/>
            <person name="Ortiz-Santana B."/>
            <person name="Ovrebo C."/>
            <person name="Racz N."/>
            <person name="Riley R."/>
            <person name="Savchenko A."/>
            <person name="Shiryaev A."/>
            <person name="Soop K."/>
            <person name="Spirin V."/>
            <person name="Szebenyi C."/>
            <person name="Tomsovsky M."/>
            <person name="Tulloss R.E."/>
            <person name="Uehling J."/>
            <person name="Grigoriev I.V."/>
            <person name="Vagvolgyi C."/>
            <person name="Papp T."/>
            <person name="Martin F.M."/>
            <person name="Miettinen O."/>
            <person name="Hibbett D.S."/>
            <person name="Nagy L.G."/>
        </authorList>
    </citation>
    <scope>NUCLEOTIDE SEQUENCE [LARGE SCALE GENOMIC DNA]</scope>
    <source>
        <strain evidence="7 8">CBS 121175</strain>
    </source>
</reference>
<dbReference type="InterPro" id="IPR004143">
    <property type="entry name" value="BPL_LPL_catalytic"/>
</dbReference>
<sequence>RMRPVFYHYFRVPLPYQPTWNLQERLHRIQLDHRRLHGNHQDLLLLLQHRPVYTSGRRQAEDEVQLDRARLTRIGADFITATRGGQLTYHGPGQIVGYPLLDLSRYSPVMGARDYVCRMQKLLQLHLKEAHGIDHSPSEHTGVFLDPWTKIASIGVQVRHRLTSHGFAINITREPQAWFDEIVACGLADVKAGSVESASGSDKAISVEEEIPGLVQRFGRIYEREMLPLNTSTDEPIIQAIKNLEVEALAQGLWPSSPRLI</sequence>
<dbReference type="SUPFAM" id="SSF55681">
    <property type="entry name" value="Class II aaRS and biotin synthetases"/>
    <property type="match status" value="1"/>
</dbReference>
<dbReference type="PANTHER" id="PTHR10993">
    <property type="entry name" value="OCTANOYLTRANSFERASE"/>
    <property type="match status" value="1"/>
</dbReference>
<dbReference type="UniPathway" id="UPA00538">
    <property type="reaction ID" value="UER00592"/>
</dbReference>
<dbReference type="GO" id="GO:0009249">
    <property type="term" value="P:protein lipoylation"/>
    <property type="evidence" value="ECO:0007669"/>
    <property type="project" value="InterPro"/>
</dbReference>
<dbReference type="EMBL" id="ML210146">
    <property type="protein sequence ID" value="TFK30724.1"/>
    <property type="molecule type" value="Genomic_DNA"/>
</dbReference>
<organism evidence="7 8">
    <name type="scientific">Coprinopsis marcescibilis</name>
    <name type="common">Agaric fungus</name>
    <name type="synonym">Psathyrella marcescibilis</name>
    <dbReference type="NCBI Taxonomy" id="230819"/>
    <lineage>
        <taxon>Eukaryota</taxon>
        <taxon>Fungi</taxon>
        <taxon>Dikarya</taxon>
        <taxon>Basidiomycota</taxon>
        <taxon>Agaricomycotina</taxon>
        <taxon>Agaricomycetes</taxon>
        <taxon>Agaricomycetidae</taxon>
        <taxon>Agaricales</taxon>
        <taxon>Agaricineae</taxon>
        <taxon>Psathyrellaceae</taxon>
        <taxon>Coprinopsis</taxon>
    </lineage>
</organism>
<dbReference type="InterPro" id="IPR020605">
    <property type="entry name" value="Octanoyltransferase_CS"/>
</dbReference>
<dbReference type="Proteomes" id="UP000307440">
    <property type="component" value="Unassembled WGS sequence"/>
</dbReference>
<name>A0A5C3LCC4_COPMA</name>
<evidence type="ECO:0000256" key="4">
    <source>
        <dbReference type="ARBA" id="ARBA00022679"/>
    </source>
</evidence>
<dbReference type="NCBIfam" id="TIGR00214">
    <property type="entry name" value="lipB"/>
    <property type="match status" value="1"/>
</dbReference>
<dbReference type="PROSITE" id="PS51733">
    <property type="entry name" value="BPL_LPL_CATALYTIC"/>
    <property type="match status" value="1"/>
</dbReference>
<dbReference type="EC" id="2.3.1.181" evidence="3"/>
<dbReference type="InterPro" id="IPR000544">
    <property type="entry name" value="Octanoyltransferase"/>
</dbReference>
<evidence type="ECO:0000313" key="8">
    <source>
        <dbReference type="Proteomes" id="UP000307440"/>
    </source>
</evidence>
<dbReference type="STRING" id="230819.A0A5C3LCC4"/>
<dbReference type="Gene3D" id="3.30.930.10">
    <property type="entry name" value="Bira Bifunctional Protein, Domain 2"/>
    <property type="match status" value="1"/>
</dbReference>
<evidence type="ECO:0000256" key="5">
    <source>
        <dbReference type="ARBA" id="ARBA00023315"/>
    </source>
</evidence>
<dbReference type="OrthoDB" id="19908at2759"/>
<evidence type="ECO:0000259" key="6">
    <source>
        <dbReference type="PROSITE" id="PS51733"/>
    </source>
</evidence>
<feature type="non-terminal residue" evidence="7">
    <location>
        <position position="1"/>
    </location>
</feature>
<proteinExistence type="inferred from homology"/>
<keyword evidence="8" id="KW-1185">Reference proteome</keyword>